<name>A0ABQ6BFI9_9CAUL</name>
<dbReference type="EMBL" id="BSOY01000011">
    <property type="protein sequence ID" value="GLS00810.1"/>
    <property type="molecule type" value="Genomic_DNA"/>
</dbReference>
<dbReference type="Gene3D" id="3.40.50.1820">
    <property type="entry name" value="alpha/beta hydrolase"/>
    <property type="match status" value="1"/>
</dbReference>
<feature type="domain" description="Peptidase S9 prolyl oligopeptidase catalytic" evidence="3">
    <location>
        <begin position="461"/>
        <end position="672"/>
    </location>
</feature>
<evidence type="ECO:0000256" key="2">
    <source>
        <dbReference type="SAM" id="SignalP"/>
    </source>
</evidence>
<comment type="caution">
    <text evidence="4">The sequence shown here is derived from an EMBL/GenBank/DDBJ whole genome shotgun (WGS) entry which is preliminary data.</text>
</comment>
<protein>
    <submittedName>
        <fullName evidence="4">Prolyl oligopeptidase</fullName>
    </submittedName>
</protein>
<feature type="signal peptide" evidence="2">
    <location>
        <begin position="1"/>
        <end position="45"/>
    </location>
</feature>
<evidence type="ECO:0000313" key="5">
    <source>
        <dbReference type="Proteomes" id="UP001156921"/>
    </source>
</evidence>
<organism evidence="4 5">
    <name type="scientific">Brevundimonas denitrificans</name>
    <dbReference type="NCBI Taxonomy" id="1443434"/>
    <lineage>
        <taxon>Bacteria</taxon>
        <taxon>Pseudomonadati</taxon>
        <taxon>Pseudomonadota</taxon>
        <taxon>Alphaproteobacteria</taxon>
        <taxon>Caulobacterales</taxon>
        <taxon>Caulobacteraceae</taxon>
        <taxon>Brevundimonas</taxon>
    </lineage>
</organism>
<dbReference type="InterPro" id="IPR029058">
    <property type="entry name" value="AB_hydrolase_fold"/>
</dbReference>
<evidence type="ECO:0000259" key="3">
    <source>
        <dbReference type="Pfam" id="PF00326"/>
    </source>
</evidence>
<evidence type="ECO:0000256" key="1">
    <source>
        <dbReference type="ARBA" id="ARBA00022801"/>
    </source>
</evidence>
<dbReference type="PANTHER" id="PTHR42776:SF27">
    <property type="entry name" value="DIPEPTIDYL PEPTIDASE FAMILY MEMBER 6"/>
    <property type="match status" value="1"/>
</dbReference>
<dbReference type="SUPFAM" id="SSF69304">
    <property type="entry name" value="Tricorn protease N-terminal domain"/>
    <property type="match status" value="1"/>
</dbReference>
<dbReference type="Pfam" id="PF00326">
    <property type="entry name" value="Peptidase_S9"/>
    <property type="match status" value="1"/>
</dbReference>
<evidence type="ECO:0000313" key="4">
    <source>
        <dbReference type="EMBL" id="GLS00810.1"/>
    </source>
</evidence>
<feature type="chain" id="PRO_5045520138" evidence="2">
    <location>
        <begin position="46"/>
        <end position="680"/>
    </location>
</feature>
<accession>A0ABQ6BFI9</accession>
<gene>
    <name evidence="4" type="ORF">GCM10007859_08190</name>
</gene>
<dbReference type="Proteomes" id="UP001156921">
    <property type="component" value="Unassembled WGS sequence"/>
</dbReference>
<dbReference type="InterPro" id="IPR001375">
    <property type="entry name" value="Peptidase_S9_cat"/>
</dbReference>
<keyword evidence="5" id="KW-1185">Reference proteome</keyword>
<keyword evidence="2" id="KW-0732">Signal</keyword>
<dbReference type="PANTHER" id="PTHR42776">
    <property type="entry name" value="SERINE PEPTIDASE S9 FAMILY MEMBER"/>
    <property type="match status" value="1"/>
</dbReference>
<proteinExistence type="predicted"/>
<dbReference type="SUPFAM" id="SSF53474">
    <property type="entry name" value="alpha/beta-Hydrolases"/>
    <property type="match status" value="1"/>
</dbReference>
<keyword evidence="1" id="KW-0378">Hydrolase</keyword>
<reference evidence="5" key="1">
    <citation type="journal article" date="2019" name="Int. J. Syst. Evol. Microbiol.">
        <title>The Global Catalogue of Microorganisms (GCM) 10K type strain sequencing project: providing services to taxonomists for standard genome sequencing and annotation.</title>
        <authorList>
            <consortium name="The Broad Institute Genomics Platform"/>
            <consortium name="The Broad Institute Genome Sequencing Center for Infectious Disease"/>
            <person name="Wu L."/>
            <person name="Ma J."/>
        </authorList>
    </citation>
    <scope>NUCLEOTIDE SEQUENCE [LARGE SCALE GENOMIC DNA]</scope>
    <source>
        <strain evidence="5">NBRC 110107</strain>
    </source>
</reference>
<sequence>MQPQYRAMEKDTRQRGVSAVFKLGMRAFALAVAALCYAANAGAWAQSPAPAPLEAYGATPAIELIQLSPSGELIARITVTGETRSLAVTRISTREDLFVGDISVIKVRDLRWIGEGRVLVVTSQTRNIASLGVPRSELFFGQVLDLETRRVVQVLDRTLDVLPVLYGPASVRNTSDGDTLFVRGVSTTNDQANLHRVDPRTGRGRSVAYMDSTTDDYVLDGEGEIIALSRYDERTGRWSLRLPQGSGHREVWTVDAPVDVPALLGLGRTPRTIVVSADRPDLAPDDAGSGPSEVLFEVNVDTGEWSRLPFEHDPDFLVHHPRTRLLVGGGRDEEAGVQYEFLDPQASRRWSSVERAFRGKAPRLVSWNDALSRVVVFTDTGEAGQYQLVDFDLRTADIVADAYPAIAPEQVGAVRSIHYAARDGLDIPGYLTLPPGVTDPSGLPLVVLAHGGPASRDVAGFDWWAQALASRGYAVLQANFRGSTGYGRAFLEAGYGEWGRKMQTDLSDGVRWLAAEGVIDPDRVCIVGASYGGYAAMAGLTLDSEVYRCGVAVAGVSDLRRMVNWEAEQSRHRNNQTVRYWNRFMGAARLNDRTLDDLSPAFLAASVDSPLLLIHGRDDTVVPIEQSRVMAEALRRAGKPVEFVELPGEDHWLSRSATRRQMLAETVRFLEANNPARRAD</sequence>